<reference evidence="1" key="1">
    <citation type="submission" date="2022-04" db="EMBL/GenBank/DDBJ databases">
        <title>Roseibium sp. CAU 1639 isolated from mud.</title>
        <authorList>
            <person name="Kim W."/>
        </authorList>
    </citation>
    <scope>NUCLEOTIDE SEQUENCE</scope>
    <source>
        <strain evidence="1">CAU 1639</strain>
    </source>
</reference>
<dbReference type="RefSeq" id="WP_248158211.1">
    <property type="nucleotide sequence ID" value="NZ_JALNMJ010000022.1"/>
</dbReference>
<accession>A0ABT0H0F4</accession>
<comment type="caution">
    <text evidence="1">The sequence shown here is derived from an EMBL/GenBank/DDBJ whole genome shotgun (WGS) entry which is preliminary data.</text>
</comment>
<organism evidence="1 2">
    <name type="scientific">Roseibium sediminicola</name>
    <dbReference type="NCBI Taxonomy" id="2933272"/>
    <lineage>
        <taxon>Bacteria</taxon>
        <taxon>Pseudomonadati</taxon>
        <taxon>Pseudomonadota</taxon>
        <taxon>Alphaproteobacteria</taxon>
        <taxon>Hyphomicrobiales</taxon>
        <taxon>Stappiaceae</taxon>
        <taxon>Roseibium</taxon>
    </lineage>
</organism>
<dbReference type="EMBL" id="JALNMJ010000022">
    <property type="protein sequence ID" value="MCK7615169.1"/>
    <property type="molecule type" value="Genomic_DNA"/>
</dbReference>
<evidence type="ECO:0000313" key="2">
    <source>
        <dbReference type="Proteomes" id="UP001431221"/>
    </source>
</evidence>
<proteinExistence type="predicted"/>
<dbReference type="Proteomes" id="UP001431221">
    <property type="component" value="Unassembled WGS sequence"/>
</dbReference>
<protein>
    <submittedName>
        <fullName evidence="1">Uncharacterized protein</fullName>
    </submittedName>
</protein>
<name>A0ABT0H0F4_9HYPH</name>
<gene>
    <name evidence="1" type="ORF">M0H32_23640</name>
</gene>
<evidence type="ECO:0000313" key="1">
    <source>
        <dbReference type="EMBL" id="MCK7615169.1"/>
    </source>
</evidence>
<sequence length="130" mass="14108">MRYIELKTLGIDPQDLNDRLQSGAITGEQAKAEMDAKGAQLDYAAIIRDLVKAPQQGGIDLDAMRRHMRILDALDAASGVLALEDADHALLAKLVKGHKWAMADRNILTFCEEIAAAPCTDPRLIAEAAE</sequence>
<keyword evidence="2" id="KW-1185">Reference proteome</keyword>